<dbReference type="InterPro" id="IPR000683">
    <property type="entry name" value="Gfo/Idh/MocA-like_OxRdtase_N"/>
</dbReference>
<protein>
    <submittedName>
        <fullName evidence="4">Gfo/Idh/MocA family protein</fullName>
    </submittedName>
</protein>
<evidence type="ECO:0000313" key="4">
    <source>
        <dbReference type="EMBL" id="MFC4036705.1"/>
    </source>
</evidence>
<gene>
    <name evidence="4" type="ORF">ACFO3J_35500</name>
</gene>
<evidence type="ECO:0000256" key="1">
    <source>
        <dbReference type="ARBA" id="ARBA00010928"/>
    </source>
</evidence>
<evidence type="ECO:0000256" key="2">
    <source>
        <dbReference type="ARBA" id="ARBA00023002"/>
    </source>
</evidence>
<evidence type="ECO:0000259" key="3">
    <source>
        <dbReference type="Pfam" id="PF01408"/>
    </source>
</evidence>
<sequence length="320" mass="34162">MIRTVGFIGAGTHVREVLLPAAVAAGLRPGAVAARTVPSARAAAAPYGARVFADVEELVRSPEIDAVVVAVPPDQSARVMSAVIASGKPCYVEKPAAVSSAQAGQLAELADERGCRVHVGYMKRYAPAYLRLFETRDHRDMGPLSLVTVRWAMGPFGGGRELGDWLTENAVHAFDLARYLLGDIRIENILTRRSAGQHVVLVHGTGQQGTPLALQLCTTGPWWHDNETVEVFGLGSSLLARNATELTFRRNDGPEEVWRPNFTIPVDRNLTGTLLGFTPALRAFAEPDSAPIPAPTLRDAAAVLALVEEVLDSAAAPDGH</sequence>
<dbReference type="Proteomes" id="UP001595765">
    <property type="component" value="Unassembled WGS sequence"/>
</dbReference>
<dbReference type="Gene3D" id="3.30.360.10">
    <property type="entry name" value="Dihydrodipicolinate Reductase, domain 2"/>
    <property type="match status" value="1"/>
</dbReference>
<dbReference type="SUPFAM" id="SSF55347">
    <property type="entry name" value="Glyceraldehyde-3-phosphate dehydrogenase-like, C-terminal domain"/>
    <property type="match status" value="1"/>
</dbReference>
<comment type="caution">
    <text evidence="4">The sequence shown here is derived from an EMBL/GenBank/DDBJ whole genome shotgun (WGS) entry which is preliminary data.</text>
</comment>
<dbReference type="Pfam" id="PF01408">
    <property type="entry name" value="GFO_IDH_MocA"/>
    <property type="match status" value="1"/>
</dbReference>
<dbReference type="EMBL" id="JBHSBB010000053">
    <property type="protein sequence ID" value="MFC4036705.1"/>
    <property type="molecule type" value="Genomic_DNA"/>
</dbReference>
<organism evidence="4 5">
    <name type="scientific">Streptomyces polygonati</name>
    <dbReference type="NCBI Taxonomy" id="1617087"/>
    <lineage>
        <taxon>Bacteria</taxon>
        <taxon>Bacillati</taxon>
        <taxon>Actinomycetota</taxon>
        <taxon>Actinomycetes</taxon>
        <taxon>Kitasatosporales</taxon>
        <taxon>Streptomycetaceae</taxon>
        <taxon>Streptomyces</taxon>
    </lineage>
</organism>
<proteinExistence type="inferred from homology"/>
<reference evidence="5" key="1">
    <citation type="journal article" date="2019" name="Int. J. Syst. Evol. Microbiol.">
        <title>The Global Catalogue of Microorganisms (GCM) 10K type strain sequencing project: providing services to taxonomists for standard genome sequencing and annotation.</title>
        <authorList>
            <consortium name="The Broad Institute Genomics Platform"/>
            <consortium name="The Broad Institute Genome Sequencing Center for Infectious Disease"/>
            <person name="Wu L."/>
            <person name="Ma J."/>
        </authorList>
    </citation>
    <scope>NUCLEOTIDE SEQUENCE [LARGE SCALE GENOMIC DNA]</scope>
    <source>
        <strain evidence="5">CGMCC 4.7237</strain>
    </source>
</reference>
<dbReference type="SUPFAM" id="SSF51735">
    <property type="entry name" value="NAD(P)-binding Rossmann-fold domains"/>
    <property type="match status" value="1"/>
</dbReference>
<keyword evidence="5" id="KW-1185">Reference proteome</keyword>
<dbReference type="RefSeq" id="WP_386438870.1">
    <property type="nucleotide sequence ID" value="NZ_JBHSBB010000053.1"/>
</dbReference>
<dbReference type="Gene3D" id="3.40.50.720">
    <property type="entry name" value="NAD(P)-binding Rossmann-like Domain"/>
    <property type="match status" value="1"/>
</dbReference>
<keyword evidence="2" id="KW-0560">Oxidoreductase</keyword>
<dbReference type="PANTHER" id="PTHR43708">
    <property type="entry name" value="CONSERVED EXPRESSED OXIDOREDUCTASE (EUROFUNG)"/>
    <property type="match status" value="1"/>
</dbReference>
<name>A0ABV8HXB9_9ACTN</name>
<dbReference type="PANTHER" id="PTHR43708:SF5">
    <property type="entry name" value="CONSERVED EXPRESSED OXIDOREDUCTASE (EUROFUNG)-RELATED"/>
    <property type="match status" value="1"/>
</dbReference>
<accession>A0ABV8HXB9</accession>
<feature type="domain" description="Gfo/Idh/MocA-like oxidoreductase N-terminal" evidence="3">
    <location>
        <begin position="4"/>
        <end position="121"/>
    </location>
</feature>
<evidence type="ECO:0000313" key="5">
    <source>
        <dbReference type="Proteomes" id="UP001595765"/>
    </source>
</evidence>
<comment type="similarity">
    <text evidence="1">Belongs to the Gfo/Idh/MocA family.</text>
</comment>
<dbReference type="InterPro" id="IPR051317">
    <property type="entry name" value="Gfo/Idh/MocA_oxidoreduct"/>
</dbReference>
<dbReference type="InterPro" id="IPR036291">
    <property type="entry name" value="NAD(P)-bd_dom_sf"/>
</dbReference>